<dbReference type="RefSeq" id="XP_001447155.1">
    <property type="nucleotide sequence ID" value="XM_001447118.2"/>
</dbReference>
<dbReference type="HOGENOM" id="CLU_1790665_0_0_1"/>
<sequence length="145" mass="17575">MIVPSIFANFEFLKENVYKNQPYDENTIFQLIHCQLKEKKNMVSFKMQWFISKMKQNQFSQVRNTKDDLIQFKQKTNQYIIMQTRTVQKYSQISKQYTQIMQFMKQINKGQSICLSYNSTIYINRQQVKYLLNQLLGILFLATFY</sequence>
<proteinExistence type="predicted"/>
<keyword evidence="2" id="KW-1185">Reference proteome</keyword>
<organism evidence="1 2">
    <name type="scientific">Paramecium tetraurelia</name>
    <dbReference type="NCBI Taxonomy" id="5888"/>
    <lineage>
        <taxon>Eukaryota</taxon>
        <taxon>Sar</taxon>
        <taxon>Alveolata</taxon>
        <taxon>Ciliophora</taxon>
        <taxon>Intramacronucleata</taxon>
        <taxon>Oligohymenophorea</taxon>
        <taxon>Peniculida</taxon>
        <taxon>Parameciidae</taxon>
        <taxon>Paramecium</taxon>
    </lineage>
</organism>
<evidence type="ECO:0000313" key="2">
    <source>
        <dbReference type="Proteomes" id="UP000000600"/>
    </source>
</evidence>
<reference evidence="1 2" key="1">
    <citation type="journal article" date="2006" name="Nature">
        <title>Global trends of whole-genome duplications revealed by the ciliate Paramecium tetraurelia.</title>
        <authorList>
            <consortium name="Genoscope"/>
            <person name="Aury J.-M."/>
            <person name="Jaillon O."/>
            <person name="Duret L."/>
            <person name="Noel B."/>
            <person name="Jubin C."/>
            <person name="Porcel B.M."/>
            <person name="Segurens B."/>
            <person name="Daubin V."/>
            <person name="Anthouard V."/>
            <person name="Aiach N."/>
            <person name="Arnaiz O."/>
            <person name="Billaut A."/>
            <person name="Beisson J."/>
            <person name="Blanc I."/>
            <person name="Bouhouche K."/>
            <person name="Camara F."/>
            <person name="Duharcourt S."/>
            <person name="Guigo R."/>
            <person name="Gogendeau D."/>
            <person name="Katinka M."/>
            <person name="Keller A.-M."/>
            <person name="Kissmehl R."/>
            <person name="Klotz C."/>
            <person name="Koll F."/>
            <person name="Le Moue A."/>
            <person name="Lepere C."/>
            <person name="Malinsky S."/>
            <person name="Nowacki M."/>
            <person name="Nowak J.K."/>
            <person name="Plattner H."/>
            <person name="Poulain J."/>
            <person name="Ruiz F."/>
            <person name="Serrano V."/>
            <person name="Zagulski M."/>
            <person name="Dessen P."/>
            <person name="Betermier M."/>
            <person name="Weissenbach J."/>
            <person name="Scarpelli C."/>
            <person name="Schachter V."/>
            <person name="Sperling L."/>
            <person name="Meyer E."/>
            <person name="Cohen J."/>
            <person name="Wincker P."/>
        </authorList>
    </citation>
    <scope>NUCLEOTIDE SEQUENCE [LARGE SCALE GENOMIC DNA]</scope>
    <source>
        <strain evidence="1 2">Stock d4-2</strain>
    </source>
</reference>
<dbReference type="EMBL" id="CT868341">
    <property type="protein sequence ID" value="CAK79758.1"/>
    <property type="molecule type" value="Genomic_DNA"/>
</dbReference>
<accession>A0D9P1</accession>
<dbReference type="AlphaFoldDB" id="A0D9P1"/>
<dbReference type="GeneID" id="5032940"/>
<protein>
    <recommendedName>
        <fullName evidence="3">Transmembrane protein</fullName>
    </recommendedName>
</protein>
<dbReference type="KEGG" id="ptm:GSPATT00014689001"/>
<gene>
    <name evidence="1" type="ORF">GSPATT00014689001</name>
</gene>
<evidence type="ECO:0000313" key="1">
    <source>
        <dbReference type="EMBL" id="CAK79758.1"/>
    </source>
</evidence>
<evidence type="ECO:0008006" key="3">
    <source>
        <dbReference type="Google" id="ProtNLM"/>
    </source>
</evidence>
<name>A0D9P1_PARTE</name>
<dbReference type="InParanoid" id="A0D9P1"/>
<dbReference type="Proteomes" id="UP000000600">
    <property type="component" value="Unassembled WGS sequence"/>
</dbReference>